<protein>
    <submittedName>
        <fullName evidence="1">Preprotein translocase subunit SecY</fullName>
    </submittedName>
</protein>
<dbReference type="SUPFAM" id="SSF103491">
    <property type="entry name" value="Preprotein translocase SecY subunit"/>
    <property type="match status" value="1"/>
</dbReference>
<dbReference type="AlphaFoldDB" id="A0A5B1CB85"/>
<organism evidence="1 2">
    <name type="scientific">Rubripirellula obstinata</name>
    <dbReference type="NCBI Taxonomy" id="406547"/>
    <lineage>
        <taxon>Bacteria</taxon>
        <taxon>Pseudomonadati</taxon>
        <taxon>Planctomycetota</taxon>
        <taxon>Planctomycetia</taxon>
        <taxon>Pirellulales</taxon>
        <taxon>Pirellulaceae</taxon>
        <taxon>Rubripirellula</taxon>
    </lineage>
</organism>
<comment type="caution">
    <text evidence="1">The sequence shown here is derived from an EMBL/GenBank/DDBJ whole genome shotgun (WGS) entry which is preliminary data.</text>
</comment>
<gene>
    <name evidence="1" type="ORF">LF1_57880</name>
</gene>
<proteinExistence type="predicted"/>
<dbReference type="RefSeq" id="WP_235033542.1">
    <property type="nucleotide sequence ID" value="NZ_VRLW01000013.1"/>
</dbReference>
<dbReference type="Gene3D" id="1.10.3370.10">
    <property type="entry name" value="SecY subunit domain"/>
    <property type="match status" value="1"/>
</dbReference>
<evidence type="ECO:0000313" key="2">
    <source>
        <dbReference type="Proteomes" id="UP000322699"/>
    </source>
</evidence>
<evidence type="ECO:0000313" key="1">
    <source>
        <dbReference type="EMBL" id="KAA1256909.1"/>
    </source>
</evidence>
<keyword evidence="2" id="KW-1185">Reference proteome</keyword>
<accession>A0A5B1CB85</accession>
<sequence>MFEKLRIVFSIPELRTKIMLTIGLLAIYRIGFHIPLPMIATNLADTGGTANEFFEK</sequence>
<dbReference type="EMBL" id="VRLW01000013">
    <property type="protein sequence ID" value="KAA1256909.1"/>
    <property type="molecule type" value="Genomic_DNA"/>
</dbReference>
<name>A0A5B1CB85_9BACT</name>
<reference evidence="1 2" key="1">
    <citation type="submission" date="2019-08" db="EMBL/GenBank/DDBJ databases">
        <title>Deep-cultivation of Planctomycetes and their phenomic and genomic characterization uncovers novel biology.</title>
        <authorList>
            <person name="Wiegand S."/>
            <person name="Jogler M."/>
            <person name="Boedeker C."/>
            <person name="Pinto D."/>
            <person name="Vollmers J."/>
            <person name="Rivas-Marin E."/>
            <person name="Kohn T."/>
            <person name="Peeters S.H."/>
            <person name="Heuer A."/>
            <person name="Rast P."/>
            <person name="Oberbeckmann S."/>
            <person name="Bunk B."/>
            <person name="Jeske O."/>
            <person name="Meyerdierks A."/>
            <person name="Storesund J.E."/>
            <person name="Kallscheuer N."/>
            <person name="Luecker S."/>
            <person name="Lage O.M."/>
            <person name="Pohl T."/>
            <person name="Merkel B.J."/>
            <person name="Hornburger P."/>
            <person name="Mueller R.-W."/>
            <person name="Bruemmer F."/>
            <person name="Labrenz M."/>
            <person name="Spormann A.M."/>
            <person name="Op Den Camp H."/>
            <person name="Overmann J."/>
            <person name="Amann R."/>
            <person name="Jetten M.S.M."/>
            <person name="Mascher T."/>
            <person name="Medema M.H."/>
            <person name="Devos D.P."/>
            <person name="Kaster A.-K."/>
            <person name="Ovreas L."/>
            <person name="Rohde M."/>
            <person name="Galperin M.Y."/>
            <person name="Jogler C."/>
        </authorList>
    </citation>
    <scope>NUCLEOTIDE SEQUENCE [LARGE SCALE GENOMIC DNA]</scope>
    <source>
        <strain evidence="1 2">LF1</strain>
    </source>
</reference>
<dbReference type="InterPro" id="IPR023201">
    <property type="entry name" value="SecY_dom_sf"/>
</dbReference>
<dbReference type="Proteomes" id="UP000322699">
    <property type="component" value="Unassembled WGS sequence"/>
</dbReference>